<dbReference type="Gramene" id="QL04p084454:mrna">
    <property type="protein sequence ID" value="QL04p084454:mrna:CDS:1"/>
    <property type="gene ID" value="QL04p084454"/>
</dbReference>
<dbReference type="Gene3D" id="3.40.50.300">
    <property type="entry name" value="P-loop containing nucleotide triphosphate hydrolases"/>
    <property type="match status" value="1"/>
</dbReference>
<dbReference type="Pfam" id="PF00931">
    <property type="entry name" value="NB-ARC"/>
    <property type="match status" value="1"/>
</dbReference>
<gene>
    <name evidence="3" type="primary">LOC115986001</name>
</gene>
<dbReference type="InterPro" id="IPR002182">
    <property type="entry name" value="NB-ARC"/>
</dbReference>
<evidence type="ECO:0000259" key="2">
    <source>
        <dbReference type="Pfam" id="PF00931"/>
    </source>
</evidence>
<dbReference type="Proteomes" id="UP000594261">
    <property type="component" value="Chromosome 4"/>
</dbReference>
<proteinExistence type="predicted"/>
<protein>
    <recommendedName>
        <fullName evidence="2">NB-ARC domain-containing protein</fullName>
    </recommendedName>
</protein>
<dbReference type="GeneID" id="115986001"/>
<organism evidence="3 4">
    <name type="scientific">Quercus lobata</name>
    <name type="common">Valley oak</name>
    <dbReference type="NCBI Taxonomy" id="97700"/>
    <lineage>
        <taxon>Eukaryota</taxon>
        <taxon>Viridiplantae</taxon>
        <taxon>Streptophyta</taxon>
        <taxon>Embryophyta</taxon>
        <taxon>Tracheophyta</taxon>
        <taxon>Spermatophyta</taxon>
        <taxon>Magnoliopsida</taxon>
        <taxon>eudicotyledons</taxon>
        <taxon>Gunneridae</taxon>
        <taxon>Pentapetalae</taxon>
        <taxon>rosids</taxon>
        <taxon>fabids</taxon>
        <taxon>Fagales</taxon>
        <taxon>Fagaceae</taxon>
        <taxon>Quercus</taxon>
    </lineage>
</organism>
<dbReference type="InterPro" id="IPR027417">
    <property type="entry name" value="P-loop_NTPase"/>
</dbReference>
<name>A0A7N2LKV5_QUELO</name>
<keyword evidence="4" id="KW-1185">Reference proteome</keyword>
<dbReference type="OMA" id="ERYCLLA"/>
<keyword evidence="1" id="KW-0611">Plant defense</keyword>
<dbReference type="GO" id="GO:0006952">
    <property type="term" value="P:defense response"/>
    <property type="evidence" value="ECO:0007669"/>
    <property type="project" value="UniProtKB-KW"/>
</dbReference>
<evidence type="ECO:0000313" key="3">
    <source>
        <dbReference type="EnsemblPlants" id="QL04p084454:mrna:CDS:1"/>
    </source>
</evidence>
<dbReference type="GO" id="GO:0043531">
    <property type="term" value="F:ADP binding"/>
    <property type="evidence" value="ECO:0007669"/>
    <property type="project" value="InterPro"/>
</dbReference>
<dbReference type="OrthoDB" id="1193812at2759"/>
<feature type="domain" description="NB-ARC" evidence="2">
    <location>
        <begin position="19"/>
        <end position="111"/>
    </location>
</feature>
<accession>A0A7N2LKV5</accession>
<dbReference type="InParanoid" id="A0A7N2LKV5"/>
<evidence type="ECO:0000313" key="4">
    <source>
        <dbReference type="Proteomes" id="UP000594261"/>
    </source>
</evidence>
<dbReference type="SUPFAM" id="SSF52540">
    <property type="entry name" value="P-loop containing nucleoside triphosphate hydrolases"/>
    <property type="match status" value="1"/>
</dbReference>
<dbReference type="PANTHER" id="PTHR36766">
    <property type="entry name" value="PLANT BROAD-SPECTRUM MILDEW RESISTANCE PROTEIN RPW8"/>
    <property type="match status" value="1"/>
</dbReference>
<dbReference type="EMBL" id="LRBV02000004">
    <property type="status" value="NOT_ANNOTATED_CDS"/>
    <property type="molecule type" value="Genomic_DNA"/>
</dbReference>
<dbReference type="RefSeq" id="XP_030964732.1">
    <property type="nucleotide sequence ID" value="XM_031108872.1"/>
</dbReference>
<dbReference type="PANTHER" id="PTHR36766:SF63">
    <property type="entry name" value="NB-ARC DOMAIN-CONTAINING PROTEIN"/>
    <property type="match status" value="1"/>
</dbReference>
<sequence length="127" mass="14727">MEELLKEMTKQYYKVMGKTAPEEINNFNLISLVGKLRECLQNKRYVVVFNDFWGTIKHAFTDNNEGSRIIATTRNYNVASSCKEFSIVHIHEIQPLTPEKAMELFCKRAFKYSIVEGCQPELEQLSA</sequence>
<dbReference type="KEGG" id="qlo:115986001"/>
<dbReference type="EnsemblPlants" id="QL04p084454:mrna">
    <property type="protein sequence ID" value="QL04p084454:mrna:CDS:1"/>
    <property type="gene ID" value="QL04p084454"/>
</dbReference>
<reference evidence="3 4" key="1">
    <citation type="journal article" date="2016" name="G3 (Bethesda)">
        <title>First Draft Assembly and Annotation of the Genome of a California Endemic Oak Quercus lobata Nee (Fagaceae).</title>
        <authorList>
            <person name="Sork V.L."/>
            <person name="Fitz-Gibbon S.T."/>
            <person name="Puiu D."/>
            <person name="Crepeau M."/>
            <person name="Gugger P.F."/>
            <person name="Sherman R."/>
            <person name="Stevens K."/>
            <person name="Langley C.H."/>
            <person name="Pellegrini M."/>
            <person name="Salzberg S.L."/>
        </authorList>
    </citation>
    <scope>NUCLEOTIDE SEQUENCE [LARGE SCALE GENOMIC DNA]</scope>
    <source>
        <strain evidence="3 4">cv. SW786</strain>
    </source>
</reference>
<evidence type="ECO:0000256" key="1">
    <source>
        <dbReference type="ARBA" id="ARBA00022821"/>
    </source>
</evidence>
<reference evidence="3" key="2">
    <citation type="submission" date="2021-01" db="UniProtKB">
        <authorList>
            <consortium name="EnsemblPlants"/>
        </authorList>
    </citation>
    <scope>IDENTIFICATION</scope>
</reference>
<dbReference type="AlphaFoldDB" id="A0A7N2LKV5"/>